<feature type="domain" description="Hyaluronan/mRNA-binding protein" evidence="2">
    <location>
        <begin position="20"/>
        <end position="77"/>
    </location>
</feature>
<reference evidence="4" key="2">
    <citation type="submission" date="2015-01" db="EMBL/GenBank/DDBJ databases">
        <title>Evolutionary Origins and Diversification of the Mycorrhizal Mutualists.</title>
        <authorList>
            <consortium name="DOE Joint Genome Institute"/>
            <consortium name="Mycorrhizal Genomics Consortium"/>
            <person name="Kohler A."/>
            <person name="Kuo A."/>
            <person name="Nagy L.G."/>
            <person name="Floudas D."/>
            <person name="Copeland A."/>
            <person name="Barry K.W."/>
            <person name="Cichocki N."/>
            <person name="Veneault-Fourrey C."/>
            <person name="LaButti K."/>
            <person name="Lindquist E.A."/>
            <person name="Lipzen A."/>
            <person name="Lundell T."/>
            <person name="Morin E."/>
            <person name="Murat C."/>
            <person name="Riley R."/>
            <person name="Ohm R."/>
            <person name="Sun H."/>
            <person name="Tunlid A."/>
            <person name="Henrissat B."/>
            <person name="Grigoriev I.V."/>
            <person name="Hibbett D.S."/>
            <person name="Martin F."/>
        </authorList>
    </citation>
    <scope>NUCLEOTIDE SEQUENCE [LARGE SCALE GENOMIC DNA]</scope>
    <source>
        <strain evidence="4">LaAM-08-1</strain>
    </source>
</reference>
<sequence length="146" mass="15965">MTRTARATYPRAVIKDRSESRSGLDSSMRKSGAGHHNWGSIADEFHLESAAMEDEGLEVEEMEEEDYAEDMTASGSSRSLSPQRKPDMMSSTSDEDLEKARKFRKNTFKKAGELDLSAIARTSVAISGSPPSPDSALQSKTATFLV</sequence>
<dbReference type="OrthoDB" id="2562681at2759"/>
<evidence type="ECO:0000259" key="2">
    <source>
        <dbReference type="Pfam" id="PF04774"/>
    </source>
</evidence>
<feature type="compositionally biased region" description="Acidic residues" evidence="1">
    <location>
        <begin position="51"/>
        <end position="69"/>
    </location>
</feature>
<dbReference type="Proteomes" id="UP000054477">
    <property type="component" value="Unassembled WGS sequence"/>
</dbReference>
<proteinExistence type="predicted"/>
<organism evidence="3 4">
    <name type="scientific">Laccaria amethystina LaAM-08-1</name>
    <dbReference type="NCBI Taxonomy" id="1095629"/>
    <lineage>
        <taxon>Eukaryota</taxon>
        <taxon>Fungi</taxon>
        <taxon>Dikarya</taxon>
        <taxon>Basidiomycota</taxon>
        <taxon>Agaricomycotina</taxon>
        <taxon>Agaricomycetes</taxon>
        <taxon>Agaricomycetidae</taxon>
        <taxon>Agaricales</taxon>
        <taxon>Agaricineae</taxon>
        <taxon>Hydnangiaceae</taxon>
        <taxon>Laccaria</taxon>
    </lineage>
</organism>
<keyword evidence="4" id="KW-1185">Reference proteome</keyword>
<reference evidence="3 4" key="1">
    <citation type="submission" date="2014-04" db="EMBL/GenBank/DDBJ databases">
        <authorList>
            <consortium name="DOE Joint Genome Institute"/>
            <person name="Kuo A."/>
            <person name="Kohler A."/>
            <person name="Nagy L.G."/>
            <person name="Floudas D."/>
            <person name="Copeland A."/>
            <person name="Barry K.W."/>
            <person name="Cichocki N."/>
            <person name="Veneault-Fourrey C."/>
            <person name="LaButti K."/>
            <person name="Lindquist E.A."/>
            <person name="Lipzen A."/>
            <person name="Lundell T."/>
            <person name="Morin E."/>
            <person name="Murat C."/>
            <person name="Sun H."/>
            <person name="Tunlid A."/>
            <person name="Henrissat B."/>
            <person name="Grigoriev I.V."/>
            <person name="Hibbett D.S."/>
            <person name="Martin F."/>
            <person name="Nordberg H.P."/>
            <person name="Cantor M.N."/>
            <person name="Hua S.X."/>
        </authorList>
    </citation>
    <scope>NUCLEOTIDE SEQUENCE [LARGE SCALE GENOMIC DNA]</scope>
    <source>
        <strain evidence="3 4">LaAM-08-1</strain>
    </source>
</reference>
<feature type="compositionally biased region" description="Basic and acidic residues" evidence="1">
    <location>
        <begin position="13"/>
        <end position="22"/>
    </location>
</feature>
<dbReference type="EMBL" id="KN838642">
    <property type="protein sequence ID" value="KIJ99654.1"/>
    <property type="molecule type" value="Genomic_DNA"/>
</dbReference>
<feature type="region of interest" description="Disordered" evidence="1">
    <location>
        <begin position="124"/>
        <end position="146"/>
    </location>
</feature>
<evidence type="ECO:0000313" key="4">
    <source>
        <dbReference type="Proteomes" id="UP000054477"/>
    </source>
</evidence>
<accession>A0A0C9WP52</accession>
<gene>
    <name evidence="3" type="ORF">K443DRAFT_679770</name>
</gene>
<name>A0A0C9WP52_9AGAR</name>
<dbReference type="InterPro" id="IPR006861">
    <property type="entry name" value="HABP4_PAIRBP1-bd"/>
</dbReference>
<dbReference type="STRING" id="1095629.A0A0C9WP52"/>
<protein>
    <recommendedName>
        <fullName evidence="2">Hyaluronan/mRNA-binding protein domain-containing protein</fullName>
    </recommendedName>
</protein>
<feature type="region of interest" description="Disordered" evidence="1">
    <location>
        <begin position="1"/>
        <end position="101"/>
    </location>
</feature>
<evidence type="ECO:0000313" key="3">
    <source>
        <dbReference type="EMBL" id="KIJ99654.1"/>
    </source>
</evidence>
<evidence type="ECO:0000256" key="1">
    <source>
        <dbReference type="SAM" id="MobiDB-lite"/>
    </source>
</evidence>
<dbReference type="AlphaFoldDB" id="A0A0C9WP52"/>
<dbReference type="HOGENOM" id="CLU_126710_0_0_1"/>
<dbReference type="Pfam" id="PF04774">
    <property type="entry name" value="HABP4_PAI-RBP1"/>
    <property type="match status" value="1"/>
</dbReference>
<feature type="compositionally biased region" description="Polar residues" evidence="1">
    <location>
        <begin position="73"/>
        <end position="82"/>
    </location>
</feature>
<feature type="compositionally biased region" description="Polar residues" evidence="1">
    <location>
        <begin position="135"/>
        <end position="146"/>
    </location>
</feature>